<dbReference type="GeneID" id="7445360"/>
<proteinExistence type="predicted"/>
<dbReference type="GO" id="GO:0003676">
    <property type="term" value="F:nucleic acid binding"/>
    <property type="evidence" value="ECO:0007669"/>
    <property type="project" value="InterPro"/>
</dbReference>
<feature type="region of interest" description="Disordered" evidence="1">
    <location>
        <begin position="430"/>
        <end position="459"/>
    </location>
</feature>
<feature type="region of interest" description="Disordered" evidence="1">
    <location>
        <begin position="521"/>
        <end position="587"/>
    </location>
</feature>
<keyword evidence="3" id="KW-1185">Reference proteome</keyword>
<feature type="region of interest" description="Disordered" evidence="1">
    <location>
        <begin position="335"/>
        <end position="360"/>
    </location>
</feature>
<dbReference type="RefSeq" id="XP_002288532.1">
    <property type="nucleotide sequence ID" value="XM_002288496.1"/>
</dbReference>
<dbReference type="EMBL" id="CM000640">
    <property type="protein sequence ID" value="EED93968.1"/>
    <property type="molecule type" value="Genomic_DNA"/>
</dbReference>
<evidence type="ECO:0008006" key="4">
    <source>
        <dbReference type="Google" id="ProtNLM"/>
    </source>
</evidence>
<accession>B8BYY1</accession>
<dbReference type="InterPro" id="IPR035979">
    <property type="entry name" value="RBD_domain_sf"/>
</dbReference>
<reference evidence="2 3" key="2">
    <citation type="journal article" date="2008" name="Nature">
        <title>The Phaeodactylum genome reveals the evolutionary history of diatom genomes.</title>
        <authorList>
            <person name="Bowler C."/>
            <person name="Allen A.E."/>
            <person name="Badger J.H."/>
            <person name="Grimwood J."/>
            <person name="Jabbari K."/>
            <person name="Kuo A."/>
            <person name="Maheswari U."/>
            <person name="Martens C."/>
            <person name="Maumus F."/>
            <person name="Otillar R.P."/>
            <person name="Rayko E."/>
            <person name="Salamov A."/>
            <person name="Vandepoele K."/>
            <person name="Beszteri B."/>
            <person name="Gruber A."/>
            <person name="Heijde M."/>
            <person name="Katinka M."/>
            <person name="Mock T."/>
            <person name="Valentin K."/>
            <person name="Verret F."/>
            <person name="Berges J.A."/>
            <person name="Brownlee C."/>
            <person name="Cadoret J.P."/>
            <person name="Chiovitti A."/>
            <person name="Choi C.J."/>
            <person name="Coesel S."/>
            <person name="De Martino A."/>
            <person name="Detter J.C."/>
            <person name="Durkin C."/>
            <person name="Falciatore A."/>
            <person name="Fournet J."/>
            <person name="Haruta M."/>
            <person name="Huysman M.J."/>
            <person name="Jenkins B.D."/>
            <person name="Jiroutova K."/>
            <person name="Jorgensen R.E."/>
            <person name="Joubert Y."/>
            <person name="Kaplan A."/>
            <person name="Kroger N."/>
            <person name="Kroth P.G."/>
            <person name="La Roche J."/>
            <person name="Lindquist E."/>
            <person name="Lommer M."/>
            <person name="Martin-Jezequel V."/>
            <person name="Lopez P.J."/>
            <person name="Lucas S."/>
            <person name="Mangogna M."/>
            <person name="McGinnis K."/>
            <person name="Medlin L.K."/>
            <person name="Montsant A."/>
            <person name="Oudot-Le Secq M.P."/>
            <person name="Napoli C."/>
            <person name="Obornik M."/>
            <person name="Parker M.S."/>
            <person name="Petit J.L."/>
            <person name="Porcel B.M."/>
            <person name="Poulsen N."/>
            <person name="Robison M."/>
            <person name="Rychlewski L."/>
            <person name="Rynearson T.A."/>
            <person name="Schmutz J."/>
            <person name="Shapiro H."/>
            <person name="Siaut M."/>
            <person name="Stanley M."/>
            <person name="Sussman M.R."/>
            <person name="Taylor A.R."/>
            <person name="Vardi A."/>
            <person name="von Dassow P."/>
            <person name="Vyverman W."/>
            <person name="Willis A."/>
            <person name="Wyrwicz L.S."/>
            <person name="Rokhsar D.S."/>
            <person name="Weissenbach J."/>
            <person name="Armbrust E.V."/>
            <person name="Green B.R."/>
            <person name="Van de Peer Y."/>
            <person name="Grigoriev I.V."/>
        </authorList>
    </citation>
    <scope>NUCLEOTIDE SEQUENCE [LARGE SCALE GENOMIC DNA]</scope>
    <source>
        <strain evidence="2 3">CCMP1335</strain>
    </source>
</reference>
<feature type="region of interest" description="Disordered" evidence="1">
    <location>
        <begin position="135"/>
        <end position="181"/>
    </location>
</feature>
<dbReference type="AlphaFoldDB" id="B8BYY1"/>
<sequence>MSSTSSSKPRKRAYIGNLRPRPNLISNIYNELCAPWCLGVRNYPDGDGIVVVHPKQHQGGGNVTGGSGKQQHLSSAYSLVEFADVDYAIQVLDGVQFDGRTLRVSKERTTSFGGHGSGGGGKKKGGFGFGSSRWAGSDFDDGGRGNRRSSNNNGRQSRSKEVHHGDAENGAPRANGSRSTVNATILDGLTRDEDIAKEIGEVIASEINESIDQVTTAIAATAAMSLLSSVDAFGLDTDATNTTNLASSVSGDISNQDFASRCKMSLSDLMAEYGEQDEDWKKQKPTSDDNGGIQKAKNTGGKLTNDDFQSRCKMPMEELMAEYGEQDVDWKKQQPTMNQQGDNNHSANNTSAHSREDNDNGTLAHYEKAFVHLELVSFGYKYGAPSHSKKGFTYAHPLPPIDVRDLDRAPGHVAKFNGLSYLVKRALLNPAKGDDSNDQEDEEEEVATPQSSQSPIRRRANKIADEVIKVLVESIDEGGHGPISPLTMTISIGSEYGRHRAVVLVEHLAIILRARLRRNDGKSFNDDSSSKNNGIVRTAVSVGTRHRDVDAQHKDEEAFGEDLKREARAAEKAKRRQENNEWGDDRW</sequence>
<dbReference type="InParanoid" id="B8BYY1"/>
<feature type="compositionally biased region" description="Basic and acidic residues" evidence="1">
    <location>
        <begin position="545"/>
        <end position="587"/>
    </location>
</feature>
<feature type="region of interest" description="Disordered" evidence="1">
    <location>
        <begin position="108"/>
        <end position="127"/>
    </location>
</feature>
<reference evidence="2 3" key="1">
    <citation type="journal article" date="2004" name="Science">
        <title>The genome of the diatom Thalassiosira pseudonana: ecology, evolution, and metabolism.</title>
        <authorList>
            <person name="Armbrust E.V."/>
            <person name="Berges J.A."/>
            <person name="Bowler C."/>
            <person name="Green B.R."/>
            <person name="Martinez D."/>
            <person name="Putnam N.H."/>
            <person name="Zhou S."/>
            <person name="Allen A.E."/>
            <person name="Apt K.E."/>
            <person name="Bechner M."/>
            <person name="Brzezinski M.A."/>
            <person name="Chaal B.K."/>
            <person name="Chiovitti A."/>
            <person name="Davis A.K."/>
            <person name="Demarest M.S."/>
            <person name="Detter J.C."/>
            <person name="Glavina T."/>
            <person name="Goodstein D."/>
            <person name="Hadi M.Z."/>
            <person name="Hellsten U."/>
            <person name="Hildebrand M."/>
            <person name="Jenkins B.D."/>
            <person name="Jurka J."/>
            <person name="Kapitonov V.V."/>
            <person name="Kroger N."/>
            <person name="Lau W.W."/>
            <person name="Lane T.W."/>
            <person name="Larimer F.W."/>
            <person name="Lippmeier J.C."/>
            <person name="Lucas S."/>
            <person name="Medina M."/>
            <person name="Montsant A."/>
            <person name="Obornik M."/>
            <person name="Parker M.S."/>
            <person name="Palenik B."/>
            <person name="Pazour G.J."/>
            <person name="Richardson P.M."/>
            <person name="Rynearson T.A."/>
            <person name="Saito M.A."/>
            <person name="Schwartz D.C."/>
            <person name="Thamatrakoln K."/>
            <person name="Valentin K."/>
            <person name="Vardi A."/>
            <person name="Wilkerson F.P."/>
            <person name="Rokhsar D.S."/>
        </authorList>
    </citation>
    <scope>NUCLEOTIDE SEQUENCE [LARGE SCALE GENOMIC DNA]</scope>
    <source>
        <strain evidence="2 3">CCMP1335</strain>
    </source>
</reference>
<dbReference type="PaxDb" id="35128-Thaps21959"/>
<feature type="compositionally biased region" description="Acidic residues" evidence="1">
    <location>
        <begin position="436"/>
        <end position="446"/>
    </location>
</feature>
<gene>
    <name evidence="2" type="ORF">THAPSDRAFT_21959</name>
</gene>
<evidence type="ECO:0000313" key="2">
    <source>
        <dbReference type="EMBL" id="EED93968.1"/>
    </source>
</evidence>
<dbReference type="SUPFAM" id="SSF54928">
    <property type="entry name" value="RNA-binding domain, RBD"/>
    <property type="match status" value="1"/>
</dbReference>
<dbReference type="HOGENOM" id="CLU_465052_0_0_1"/>
<feature type="compositionally biased region" description="Low complexity" evidence="1">
    <location>
        <begin position="343"/>
        <end position="352"/>
    </location>
</feature>
<evidence type="ECO:0000313" key="3">
    <source>
        <dbReference type="Proteomes" id="UP000001449"/>
    </source>
</evidence>
<dbReference type="Proteomes" id="UP000001449">
    <property type="component" value="Chromosome 3"/>
</dbReference>
<feature type="region of interest" description="Disordered" evidence="1">
    <location>
        <begin position="275"/>
        <end position="308"/>
    </location>
</feature>
<protein>
    <recommendedName>
        <fullName evidence="4">RRM domain-containing protein</fullName>
    </recommendedName>
</protein>
<feature type="compositionally biased region" description="Basic and acidic residues" evidence="1">
    <location>
        <begin position="158"/>
        <end position="167"/>
    </location>
</feature>
<dbReference type="KEGG" id="tps:THAPSDRAFT_21959"/>
<evidence type="ECO:0000256" key="1">
    <source>
        <dbReference type="SAM" id="MobiDB-lite"/>
    </source>
</evidence>
<dbReference type="eggNOG" id="ENOG502RX5A">
    <property type="taxonomic scope" value="Eukaryota"/>
</dbReference>
<name>B8BYY1_THAPS</name>
<dbReference type="OMA" id="NELCAPW"/>
<organism evidence="2 3">
    <name type="scientific">Thalassiosira pseudonana</name>
    <name type="common">Marine diatom</name>
    <name type="synonym">Cyclotella nana</name>
    <dbReference type="NCBI Taxonomy" id="35128"/>
    <lineage>
        <taxon>Eukaryota</taxon>
        <taxon>Sar</taxon>
        <taxon>Stramenopiles</taxon>
        <taxon>Ochrophyta</taxon>
        <taxon>Bacillariophyta</taxon>
        <taxon>Coscinodiscophyceae</taxon>
        <taxon>Thalassiosirophycidae</taxon>
        <taxon>Thalassiosirales</taxon>
        <taxon>Thalassiosiraceae</taxon>
        <taxon>Thalassiosira</taxon>
    </lineage>
</organism>